<dbReference type="AlphaFoldDB" id="A0AAW1Q6I5"/>
<dbReference type="SUPFAM" id="SSF53474">
    <property type="entry name" value="alpha/beta-Hydrolases"/>
    <property type="match status" value="1"/>
</dbReference>
<keyword evidence="1" id="KW-0653">Protein transport</keyword>
<feature type="region of interest" description="Disordered" evidence="2">
    <location>
        <begin position="1"/>
        <end position="29"/>
    </location>
</feature>
<dbReference type="Gene3D" id="3.40.50.1820">
    <property type="entry name" value="alpha/beta hydrolase"/>
    <property type="match status" value="1"/>
</dbReference>
<evidence type="ECO:0000313" key="5">
    <source>
        <dbReference type="Proteomes" id="UP001489004"/>
    </source>
</evidence>
<dbReference type="GO" id="GO:0005789">
    <property type="term" value="C:endoplasmic reticulum membrane"/>
    <property type="evidence" value="ECO:0007669"/>
    <property type="project" value="UniProtKB-SubCell"/>
</dbReference>
<organism evidence="4 5">
    <name type="scientific">[Myrmecia] bisecta</name>
    <dbReference type="NCBI Taxonomy" id="41462"/>
    <lineage>
        <taxon>Eukaryota</taxon>
        <taxon>Viridiplantae</taxon>
        <taxon>Chlorophyta</taxon>
        <taxon>core chlorophytes</taxon>
        <taxon>Trebouxiophyceae</taxon>
        <taxon>Trebouxiales</taxon>
        <taxon>Trebouxiaceae</taxon>
        <taxon>Myrmecia</taxon>
    </lineage>
</organism>
<dbReference type="Proteomes" id="UP001489004">
    <property type="component" value="Unassembled WGS sequence"/>
</dbReference>
<evidence type="ECO:0000259" key="3">
    <source>
        <dbReference type="Pfam" id="PF07819"/>
    </source>
</evidence>
<dbReference type="EMBL" id="JALJOR010000005">
    <property type="protein sequence ID" value="KAK9816517.1"/>
    <property type="molecule type" value="Genomic_DNA"/>
</dbReference>
<dbReference type="PANTHER" id="PTHR47909:SF2">
    <property type="entry name" value="GPI INOSITOL-DEACYLASE"/>
    <property type="match status" value="1"/>
</dbReference>
<gene>
    <name evidence="4" type="ORF">WJX72_001415</name>
</gene>
<dbReference type="Pfam" id="PF07819">
    <property type="entry name" value="PGAP1"/>
    <property type="match status" value="1"/>
</dbReference>
<comment type="function">
    <text evidence="1">Involved in inositol deacylation of GPI-anchored proteins which plays important roles in the quality control and ER-associated degradation of GPI-anchored proteins.</text>
</comment>
<comment type="subcellular location">
    <subcellularLocation>
        <location evidence="1">Endoplasmic reticulum membrane</location>
    </subcellularLocation>
</comment>
<dbReference type="InterPro" id="IPR012908">
    <property type="entry name" value="PGAP1-ab_dom-like"/>
</dbReference>
<dbReference type="PANTHER" id="PTHR47909">
    <property type="entry name" value="ALPHA/BETA-HYDROLASES SUPERFAMILY PROTEIN"/>
    <property type="match status" value="1"/>
</dbReference>
<reference evidence="4 5" key="1">
    <citation type="journal article" date="2024" name="Nat. Commun.">
        <title>Phylogenomics reveals the evolutionary origins of lichenization in chlorophyte algae.</title>
        <authorList>
            <person name="Puginier C."/>
            <person name="Libourel C."/>
            <person name="Otte J."/>
            <person name="Skaloud P."/>
            <person name="Haon M."/>
            <person name="Grisel S."/>
            <person name="Petersen M."/>
            <person name="Berrin J.G."/>
            <person name="Delaux P.M."/>
            <person name="Dal Grande F."/>
            <person name="Keller J."/>
        </authorList>
    </citation>
    <scope>NUCLEOTIDE SEQUENCE [LARGE SCALE GENOMIC DNA]</scope>
    <source>
        <strain evidence="4 5">SAG 2043</strain>
    </source>
</reference>
<keyword evidence="1" id="KW-0472">Membrane</keyword>
<evidence type="ECO:0000313" key="4">
    <source>
        <dbReference type="EMBL" id="KAK9816517.1"/>
    </source>
</evidence>
<keyword evidence="1" id="KW-0378">Hydrolase</keyword>
<sequence length="302" mass="32696">MQLPLTDPANCEATTLYSAPPPTPKQVGAAEKPTVEELVAATLDRVQEPGQHSWEEDVLLWRRPAACPNVQASPDAPPLIILPGFGNNTADYVEPAAQREHSLVASLRDRGFSVYVVDVERQDWLKVDLIGHSAGGWLGRAFLADPAYFVQEGPDRQCHHAVRTLVTLGTPHSAPPAGKARDMTGGALTWVHSNWPGACFAEQQVKYVCVAGRTVRGDRAAQRRSLGKYAYGSYTQVCGDGDGVEGDSVVPHESAHLEGATNVLLDGVFHSMTSIGAYKNPSEFVWYGSAEVVDHWAHHLVD</sequence>
<protein>
    <recommendedName>
        <fullName evidence="1">GPI inositol-deacylase</fullName>
        <ecNumber evidence="1">3.1.-.-</ecNumber>
    </recommendedName>
</protein>
<name>A0AAW1Q6I5_9CHLO</name>
<feature type="domain" description="GPI inositol-deacylase PGAP1-like alpha/beta" evidence="3">
    <location>
        <begin position="115"/>
        <end position="182"/>
    </location>
</feature>
<keyword evidence="5" id="KW-1185">Reference proteome</keyword>
<accession>A0AAW1Q6I5</accession>
<dbReference type="EC" id="3.1.-.-" evidence="1"/>
<keyword evidence="1" id="KW-0256">Endoplasmic reticulum</keyword>
<comment type="caution">
    <text evidence="4">The sequence shown here is derived from an EMBL/GenBank/DDBJ whole genome shotgun (WGS) entry which is preliminary data.</text>
</comment>
<dbReference type="GO" id="GO:0015031">
    <property type="term" value="P:protein transport"/>
    <property type="evidence" value="ECO:0007669"/>
    <property type="project" value="UniProtKB-KW"/>
</dbReference>
<dbReference type="GO" id="GO:0016788">
    <property type="term" value="F:hydrolase activity, acting on ester bonds"/>
    <property type="evidence" value="ECO:0007669"/>
    <property type="project" value="InterPro"/>
</dbReference>
<keyword evidence="1" id="KW-0813">Transport</keyword>
<evidence type="ECO:0000256" key="1">
    <source>
        <dbReference type="RuleBase" id="RU365011"/>
    </source>
</evidence>
<comment type="similarity">
    <text evidence="1">Belongs to the GPI inositol-deacylase family.</text>
</comment>
<evidence type="ECO:0000256" key="2">
    <source>
        <dbReference type="SAM" id="MobiDB-lite"/>
    </source>
</evidence>
<dbReference type="InterPro" id="IPR029058">
    <property type="entry name" value="AB_hydrolase_fold"/>
</dbReference>
<proteinExistence type="inferred from homology"/>